<keyword evidence="4" id="KW-1185">Reference proteome</keyword>
<protein>
    <recommendedName>
        <fullName evidence="2">C-type lectin domain-containing protein</fullName>
    </recommendedName>
</protein>
<dbReference type="OrthoDB" id="6129097at2759"/>
<name>A0A8B6GJI6_MYTGA</name>
<accession>A0A8B6GJI6</accession>
<evidence type="ECO:0000256" key="1">
    <source>
        <dbReference type="SAM" id="SignalP"/>
    </source>
</evidence>
<feature type="signal peptide" evidence="1">
    <location>
        <begin position="1"/>
        <end position="20"/>
    </location>
</feature>
<dbReference type="Pfam" id="PF00059">
    <property type="entry name" value="Lectin_C"/>
    <property type="match status" value="1"/>
</dbReference>
<keyword evidence="1" id="KW-0732">Signal</keyword>
<evidence type="ECO:0000313" key="3">
    <source>
        <dbReference type="EMBL" id="VDI64534.1"/>
    </source>
</evidence>
<organism evidence="3 4">
    <name type="scientific">Mytilus galloprovincialis</name>
    <name type="common">Mediterranean mussel</name>
    <dbReference type="NCBI Taxonomy" id="29158"/>
    <lineage>
        <taxon>Eukaryota</taxon>
        <taxon>Metazoa</taxon>
        <taxon>Spiralia</taxon>
        <taxon>Lophotrochozoa</taxon>
        <taxon>Mollusca</taxon>
        <taxon>Bivalvia</taxon>
        <taxon>Autobranchia</taxon>
        <taxon>Pteriomorphia</taxon>
        <taxon>Mytilida</taxon>
        <taxon>Mytiloidea</taxon>
        <taxon>Mytilidae</taxon>
        <taxon>Mytilinae</taxon>
        <taxon>Mytilus</taxon>
    </lineage>
</organism>
<reference evidence="3" key="1">
    <citation type="submission" date="2018-11" db="EMBL/GenBank/DDBJ databases">
        <authorList>
            <person name="Alioto T."/>
            <person name="Alioto T."/>
        </authorList>
    </citation>
    <scope>NUCLEOTIDE SEQUENCE</scope>
</reference>
<dbReference type="CDD" id="cd00037">
    <property type="entry name" value="CLECT"/>
    <property type="match status" value="1"/>
</dbReference>
<dbReference type="AlphaFoldDB" id="A0A8B6GJI6"/>
<proteinExistence type="predicted"/>
<feature type="chain" id="PRO_5032955522" description="C-type lectin domain-containing protein" evidence="1">
    <location>
        <begin position="21"/>
        <end position="212"/>
    </location>
</feature>
<sequence>MMKICCSIVIILCTLDVSHAGILSGQCLSSNGSCGQRGYLCDATFGEGWKQYGRCCNERPCCKLAPCVSETCPTGYRLTFSPSQASTTNCYFVGESASWVQARGICASAPGAYLWRPNTIQEADAVINDFNIRDRLVWTGANDIDEDGLYTFDIENSSFAPNALPFGTGLTSNSKGYVCWEITLHTGLWRWFERGCYSFAMYICEYPRRVCP</sequence>
<dbReference type="InterPro" id="IPR016187">
    <property type="entry name" value="CTDL_fold"/>
</dbReference>
<dbReference type="InterPro" id="IPR001304">
    <property type="entry name" value="C-type_lectin-like"/>
</dbReference>
<evidence type="ECO:0000259" key="2">
    <source>
        <dbReference type="PROSITE" id="PS50041"/>
    </source>
</evidence>
<evidence type="ECO:0000313" key="4">
    <source>
        <dbReference type="Proteomes" id="UP000596742"/>
    </source>
</evidence>
<dbReference type="Gene3D" id="3.10.100.10">
    <property type="entry name" value="Mannose-Binding Protein A, subunit A"/>
    <property type="match status" value="1"/>
</dbReference>
<feature type="domain" description="C-type lectin" evidence="2">
    <location>
        <begin position="86"/>
        <end position="205"/>
    </location>
</feature>
<dbReference type="EMBL" id="UYJE01008519">
    <property type="protein sequence ID" value="VDI64534.1"/>
    <property type="molecule type" value="Genomic_DNA"/>
</dbReference>
<comment type="caution">
    <text evidence="3">The sequence shown here is derived from an EMBL/GenBank/DDBJ whole genome shotgun (WGS) entry which is preliminary data.</text>
</comment>
<dbReference type="PROSITE" id="PS50041">
    <property type="entry name" value="C_TYPE_LECTIN_2"/>
    <property type="match status" value="1"/>
</dbReference>
<dbReference type="SUPFAM" id="SSF56436">
    <property type="entry name" value="C-type lectin-like"/>
    <property type="match status" value="1"/>
</dbReference>
<gene>
    <name evidence="3" type="ORF">MGAL_10B050929</name>
</gene>
<dbReference type="Proteomes" id="UP000596742">
    <property type="component" value="Unassembled WGS sequence"/>
</dbReference>
<dbReference type="SMART" id="SM00034">
    <property type="entry name" value="CLECT"/>
    <property type="match status" value="1"/>
</dbReference>
<dbReference type="InterPro" id="IPR016186">
    <property type="entry name" value="C-type_lectin-like/link_sf"/>
</dbReference>